<evidence type="ECO:0000313" key="1">
    <source>
        <dbReference type="EMBL" id="OLP74828.1"/>
    </source>
</evidence>
<proteinExistence type="predicted"/>
<protein>
    <submittedName>
        <fullName evidence="1">Uncharacterized protein</fullName>
    </submittedName>
</protein>
<name>A0A1Q9BVV2_SYMMI</name>
<organism evidence="1 2">
    <name type="scientific">Symbiodinium microadriaticum</name>
    <name type="common">Dinoflagellate</name>
    <name type="synonym">Zooxanthella microadriatica</name>
    <dbReference type="NCBI Taxonomy" id="2951"/>
    <lineage>
        <taxon>Eukaryota</taxon>
        <taxon>Sar</taxon>
        <taxon>Alveolata</taxon>
        <taxon>Dinophyceae</taxon>
        <taxon>Suessiales</taxon>
        <taxon>Symbiodiniaceae</taxon>
        <taxon>Symbiodinium</taxon>
    </lineage>
</organism>
<keyword evidence="2" id="KW-1185">Reference proteome</keyword>
<dbReference type="Proteomes" id="UP000186817">
    <property type="component" value="Unassembled WGS sequence"/>
</dbReference>
<gene>
    <name evidence="1" type="ORF">AK812_SmicGene45525</name>
</gene>
<comment type="caution">
    <text evidence="1">The sequence shown here is derived from an EMBL/GenBank/DDBJ whole genome shotgun (WGS) entry which is preliminary data.</text>
</comment>
<evidence type="ECO:0000313" key="2">
    <source>
        <dbReference type="Proteomes" id="UP000186817"/>
    </source>
</evidence>
<sequence>MGKRFLNMIDPRISVPRIEAAVVDLPRACARACIGDEDFFPEFADCLAHFWPMADSRQLTACWRSLLQWRVGPPGLDRCAAAVFCDAHSSAWPLGI</sequence>
<accession>A0A1Q9BVV2</accession>
<reference evidence="1 2" key="1">
    <citation type="submission" date="2016-02" db="EMBL/GenBank/DDBJ databases">
        <title>Genome analysis of coral dinoflagellate symbionts highlights evolutionary adaptations to a symbiotic lifestyle.</title>
        <authorList>
            <person name="Aranda M."/>
            <person name="Li Y."/>
            <person name="Liew Y.J."/>
            <person name="Baumgarten S."/>
            <person name="Simakov O."/>
            <person name="Wilson M."/>
            <person name="Piel J."/>
            <person name="Ashoor H."/>
            <person name="Bougouffa S."/>
            <person name="Bajic V.B."/>
            <person name="Ryu T."/>
            <person name="Ravasi T."/>
            <person name="Bayer T."/>
            <person name="Micklem G."/>
            <person name="Kim H."/>
            <person name="Bhak J."/>
            <person name="Lajeunesse T.C."/>
            <person name="Voolstra C.R."/>
        </authorList>
    </citation>
    <scope>NUCLEOTIDE SEQUENCE [LARGE SCALE GENOMIC DNA]</scope>
    <source>
        <strain evidence="1 2">CCMP2467</strain>
    </source>
</reference>
<dbReference type="AlphaFoldDB" id="A0A1Q9BVV2"/>
<dbReference type="EMBL" id="LSRX01003158">
    <property type="protein sequence ID" value="OLP74828.1"/>
    <property type="molecule type" value="Genomic_DNA"/>
</dbReference>